<name>A0A6C0UL58_9EURY</name>
<dbReference type="RefSeq" id="WP_163487103.1">
    <property type="nucleotide sequence ID" value="NZ_CP048739.1"/>
</dbReference>
<accession>A0A6C0UL58</accession>
<organism evidence="2 3">
    <name type="scientific">Halogeometricum borinquense</name>
    <dbReference type="NCBI Taxonomy" id="60847"/>
    <lineage>
        <taxon>Archaea</taxon>
        <taxon>Methanobacteriati</taxon>
        <taxon>Methanobacteriota</taxon>
        <taxon>Stenosarchaea group</taxon>
        <taxon>Halobacteria</taxon>
        <taxon>Halobacteriales</taxon>
        <taxon>Haloferacaceae</taxon>
        <taxon>Halogeometricum</taxon>
    </lineage>
</organism>
<sequence length="248" mass="28523">MSPEPVQFDEHLQHILDTDEDNLQPYNQVRASSMGYCPRRMQVSKVNGNQFPRHVKAAAFLGSAMHKELQQHELYDDADVPSMMQFEGETFQTYRGDDGRITNITGHFDAIDSEATLYDFKTMSNLYYVQDGPKDHHEDQVQTYLNLTDTDRAEIVYLSRQIDRDNEEMPIDVEQHTVERDQAYYENELVPKAHDVRQWAEEYGPAIAAGEKLDPEVLDEPCDSFFCENEDLDPEVFAVDAVGFEDAA</sequence>
<dbReference type="AlphaFoldDB" id="A0A6C0UL58"/>
<dbReference type="Proteomes" id="UP000465846">
    <property type="component" value="Chromosome"/>
</dbReference>
<protein>
    <recommendedName>
        <fullName evidence="1">PD-(D/E)XK endonuclease-like domain-containing protein</fullName>
    </recommendedName>
</protein>
<dbReference type="InterPro" id="IPR038726">
    <property type="entry name" value="PDDEXK_AddAB-type"/>
</dbReference>
<dbReference type="InterPro" id="IPR011604">
    <property type="entry name" value="PDDEXK-like_dom_sf"/>
</dbReference>
<reference evidence="2 3" key="1">
    <citation type="submission" date="2020-02" db="EMBL/GenBank/DDBJ databases">
        <title>Whole genome sequence of Halogeometricum borinquense strain wsp4.</title>
        <authorList>
            <person name="Verma D.K."/>
            <person name="Gopal K."/>
            <person name="Prasad E.S."/>
        </authorList>
    </citation>
    <scope>NUCLEOTIDE SEQUENCE [LARGE SCALE GENOMIC DNA]</scope>
    <source>
        <strain evidence="3">wsp4</strain>
    </source>
</reference>
<feature type="domain" description="PD-(D/E)XK endonuclease-like" evidence="1">
    <location>
        <begin position="68"/>
        <end position="224"/>
    </location>
</feature>
<evidence type="ECO:0000313" key="2">
    <source>
        <dbReference type="EMBL" id="QIB75323.1"/>
    </source>
</evidence>
<dbReference type="Gene3D" id="3.90.320.10">
    <property type="match status" value="1"/>
</dbReference>
<evidence type="ECO:0000259" key="1">
    <source>
        <dbReference type="Pfam" id="PF12705"/>
    </source>
</evidence>
<gene>
    <name evidence="2" type="ORF">G3I44_14120</name>
</gene>
<dbReference type="Pfam" id="PF12705">
    <property type="entry name" value="PDDEXK_1"/>
    <property type="match status" value="1"/>
</dbReference>
<evidence type="ECO:0000313" key="3">
    <source>
        <dbReference type="Proteomes" id="UP000465846"/>
    </source>
</evidence>
<proteinExistence type="predicted"/>
<dbReference type="EMBL" id="CP048739">
    <property type="protein sequence ID" value="QIB75323.1"/>
    <property type="molecule type" value="Genomic_DNA"/>
</dbReference>
<dbReference type="GeneID" id="44080559"/>